<dbReference type="SUPFAM" id="SSF51735">
    <property type="entry name" value="NAD(P)-binding Rossmann-fold domains"/>
    <property type="match status" value="1"/>
</dbReference>
<name>A0A511B6V4_9PROT</name>
<organism evidence="4 5">
    <name type="scientific">Gluconobacter kanchanaburiensis NBRC 103587</name>
    <dbReference type="NCBI Taxonomy" id="1307948"/>
    <lineage>
        <taxon>Bacteria</taxon>
        <taxon>Pseudomonadati</taxon>
        <taxon>Pseudomonadota</taxon>
        <taxon>Alphaproteobacteria</taxon>
        <taxon>Acetobacterales</taxon>
        <taxon>Acetobacteraceae</taxon>
        <taxon>Gluconobacter</taxon>
    </lineage>
</organism>
<dbReference type="OrthoDB" id="9793626at2"/>
<dbReference type="InterPro" id="IPR006140">
    <property type="entry name" value="D-isomer_DH_NAD-bd"/>
</dbReference>
<keyword evidence="5" id="KW-1185">Reference proteome</keyword>
<gene>
    <name evidence="4" type="ORF">GKA01_06100</name>
</gene>
<dbReference type="Pfam" id="PF02826">
    <property type="entry name" value="2-Hacid_dh_C"/>
    <property type="match status" value="1"/>
</dbReference>
<keyword evidence="2" id="KW-0520">NAD</keyword>
<dbReference type="Gene3D" id="3.40.50.720">
    <property type="entry name" value="NAD(P)-binding Rossmann-like Domain"/>
    <property type="match status" value="2"/>
</dbReference>
<evidence type="ECO:0000313" key="4">
    <source>
        <dbReference type="EMBL" id="GEK95413.1"/>
    </source>
</evidence>
<dbReference type="GO" id="GO:0051287">
    <property type="term" value="F:NAD binding"/>
    <property type="evidence" value="ECO:0007669"/>
    <property type="project" value="InterPro"/>
</dbReference>
<sequence>MGGASFPLTVVNQIEPAIGPLIAQVDSRIRVVNQARDVSEPWKTEGADILLTGPSTAWKNAPATPPATWRPARWVQIASAGTDGFPQWFLEAQPVSTGRGNAAVPIAEYVLLAMLAHARRFEIFRVSSPQEWSQQGSAVKYDAPLPTLSGQTLGLAGYGAIGREVARLARSFGMEVRVWRRSPWLDGEEAREGVQAVRDLGTLFGEANHLVLALPLTDETNRIVDRDVLSRSRPGLHLVNVARGALIDDDALLESLDRGLLAAATLDVTSPEPPPAGHRFYTHPGIRLTPHVSWSGPSVAAHLRERITRNIENFLHGRPLESLLDPRRGY</sequence>
<evidence type="ECO:0000259" key="3">
    <source>
        <dbReference type="Pfam" id="PF02826"/>
    </source>
</evidence>
<evidence type="ECO:0000256" key="2">
    <source>
        <dbReference type="ARBA" id="ARBA00023027"/>
    </source>
</evidence>
<dbReference type="PANTHER" id="PTHR43333">
    <property type="entry name" value="2-HACID_DH_C DOMAIN-CONTAINING PROTEIN"/>
    <property type="match status" value="1"/>
</dbReference>
<accession>A0A511B6V4</accession>
<comment type="caution">
    <text evidence="4">The sequence shown here is derived from an EMBL/GenBank/DDBJ whole genome shotgun (WGS) entry which is preliminary data.</text>
</comment>
<evidence type="ECO:0000313" key="5">
    <source>
        <dbReference type="Proteomes" id="UP000321079"/>
    </source>
</evidence>
<protein>
    <submittedName>
        <fullName evidence="4">Dihydrofolate reductase</fullName>
    </submittedName>
</protein>
<reference evidence="4 5" key="1">
    <citation type="submission" date="2019-07" db="EMBL/GenBank/DDBJ databases">
        <title>Whole genome shotgun sequence of Gluconobacter kanchanaburiensis NBRC 103587.</title>
        <authorList>
            <person name="Hosoyama A."/>
            <person name="Uohara A."/>
            <person name="Ohji S."/>
            <person name="Ichikawa N."/>
        </authorList>
    </citation>
    <scope>NUCLEOTIDE SEQUENCE [LARGE SCALE GENOMIC DNA]</scope>
    <source>
        <strain evidence="4 5">NBRC 103587</strain>
    </source>
</reference>
<proteinExistence type="predicted"/>
<feature type="domain" description="D-isomer specific 2-hydroxyacid dehydrogenase NAD-binding" evidence="3">
    <location>
        <begin position="113"/>
        <end position="293"/>
    </location>
</feature>
<dbReference type="EMBL" id="BJVA01000002">
    <property type="protein sequence ID" value="GEK95413.1"/>
    <property type="molecule type" value="Genomic_DNA"/>
</dbReference>
<dbReference type="GO" id="GO:0016491">
    <property type="term" value="F:oxidoreductase activity"/>
    <property type="evidence" value="ECO:0007669"/>
    <property type="project" value="UniProtKB-KW"/>
</dbReference>
<dbReference type="AlphaFoldDB" id="A0A511B6V4"/>
<evidence type="ECO:0000256" key="1">
    <source>
        <dbReference type="ARBA" id="ARBA00023002"/>
    </source>
</evidence>
<dbReference type="PANTHER" id="PTHR43333:SF1">
    <property type="entry name" value="D-ISOMER SPECIFIC 2-HYDROXYACID DEHYDROGENASE NAD-BINDING DOMAIN-CONTAINING PROTEIN"/>
    <property type="match status" value="1"/>
</dbReference>
<dbReference type="InterPro" id="IPR036291">
    <property type="entry name" value="NAD(P)-bd_dom_sf"/>
</dbReference>
<keyword evidence="1" id="KW-0560">Oxidoreductase</keyword>
<dbReference type="Proteomes" id="UP000321079">
    <property type="component" value="Unassembled WGS sequence"/>
</dbReference>
<dbReference type="RefSeq" id="WP_146859071.1">
    <property type="nucleotide sequence ID" value="NZ_BARK01000001.1"/>
</dbReference>